<dbReference type="Gene3D" id="1.25.40.10">
    <property type="entry name" value="Tetratricopeptide repeat domain"/>
    <property type="match status" value="2"/>
</dbReference>
<evidence type="ECO:0000256" key="4">
    <source>
        <dbReference type="ARBA" id="ARBA00022679"/>
    </source>
</evidence>
<dbReference type="SMART" id="SM00028">
    <property type="entry name" value="TPR"/>
    <property type="match status" value="3"/>
</dbReference>
<dbReference type="AlphaFoldDB" id="A0A517PH52"/>
<evidence type="ECO:0000256" key="2">
    <source>
        <dbReference type="ARBA" id="ARBA00022475"/>
    </source>
</evidence>
<feature type="transmembrane region" description="Helical" evidence="9">
    <location>
        <begin position="214"/>
        <end position="231"/>
    </location>
</feature>
<evidence type="ECO:0000313" key="11">
    <source>
        <dbReference type="Proteomes" id="UP000320421"/>
    </source>
</evidence>
<dbReference type="PROSITE" id="PS50005">
    <property type="entry name" value="TPR"/>
    <property type="match status" value="1"/>
</dbReference>
<dbReference type="GO" id="GO:0016763">
    <property type="term" value="F:pentosyltransferase activity"/>
    <property type="evidence" value="ECO:0007669"/>
    <property type="project" value="TreeGrafter"/>
</dbReference>
<feature type="transmembrane region" description="Helical" evidence="9">
    <location>
        <begin position="87"/>
        <end position="108"/>
    </location>
</feature>
<gene>
    <name evidence="10" type="ORF">HG66A1_04580</name>
</gene>
<dbReference type="PANTHER" id="PTHR33908">
    <property type="entry name" value="MANNOSYLTRANSFERASE YKCB-RELATED"/>
    <property type="match status" value="1"/>
</dbReference>
<dbReference type="RefSeq" id="WP_145180431.1">
    <property type="nucleotide sequence ID" value="NZ_CP036266.1"/>
</dbReference>
<dbReference type="InterPro" id="IPR019734">
    <property type="entry name" value="TPR_rpt"/>
</dbReference>
<dbReference type="InterPro" id="IPR050297">
    <property type="entry name" value="LipidA_mod_glycosyltrf_83"/>
</dbReference>
<keyword evidence="8" id="KW-0802">TPR repeat</keyword>
<dbReference type="SUPFAM" id="SSF48452">
    <property type="entry name" value="TPR-like"/>
    <property type="match status" value="1"/>
</dbReference>
<keyword evidence="6 9" id="KW-1133">Transmembrane helix</keyword>
<evidence type="ECO:0000256" key="1">
    <source>
        <dbReference type="ARBA" id="ARBA00004651"/>
    </source>
</evidence>
<keyword evidence="5 9" id="KW-0812">Transmembrane</keyword>
<evidence type="ECO:0000256" key="7">
    <source>
        <dbReference type="ARBA" id="ARBA00023136"/>
    </source>
</evidence>
<evidence type="ECO:0000256" key="5">
    <source>
        <dbReference type="ARBA" id="ARBA00022692"/>
    </source>
</evidence>
<proteinExistence type="predicted"/>
<dbReference type="GO" id="GO:0005886">
    <property type="term" value="C:plasma membrane"/>
    <property type="evidence" value="ECO:0007669"/>
    <property type="project" value="UniProtKB-SubCell"/>
</dbReference>
<dbReference type="PANTHER" id="PTHR33908:SF11">
    <property type="entry name" value="MEMBRANE PROTEIN"/>
    <property type="match status" value="1"/>
</dbReference>
<dbReference type="EMBL" id="CP036266">
    <property type="protein sequence ID" value="QDT18696.1"/>
    <property type="molecule type" value="Genomic_DNA"/>
</dbReference>
<comment type="subcellular location">
    <subcellularLocation>
        <location evidence="1">Cell membrane</location>
        <topology evidence="1">Multi-pass membrane protein</topology>
    </subcellularLocation>
</comment>
<sequence>MTSVIRSRPISICLLLFLFSGLAIARWNRQYFFSPDSARYVIMARSLVNGDGYREIDTPGAPLYAHRPPGMSVLLMPAAWIAPYDAIAAKATVLLTTLLLLALMYYYIVRLSQSEEPEDLSDKHLNNGALLITFLFAVNPFTLFYSTLIMSEIPFTACTLGILYLIAVRPEQPRKRDLFLITALLVFLPFLRTIGIAMVLAVACWAVVRKSRWPWLVGVACSIAASGLWMLRNAALGKSGYASIAVNEIRSQGVIGTAFRMWERLSAHFENFGQQLFPNMPGMRPIYSGMVLDEIITLPGPTWLYYLMTAGVIAVACYGMLYRRNRGGTVALGYLVFSVGILSLWPWMQERFMLPLVPVVLAFVPSGWAALKRHIQVARPVTGKIFAGGSALVLFLFVGCLCWTDTQLVHANLKMVWQPDQLYDEELPSNGFSNWTKAGAWLKQNSEPSDRIITRQAAIATTAHRFEMLAFFELVSPDKLHESIQKFSARYLTSYDKEIVSAFPWYLLDQDLVYRFNPVYDEQGVLILKVEPNRSGTIRQKYWQAGESLEIARQAYKQFPHRSTFQTALAQEMFKNEDYEELIGFIKQLQGQQVKDVKLTSLLGWCYFKTEQYPKAIQEFQFALGMPGQKMMRGDLIRGIELSHKYIANQQELTPEEANLKAAKKSLQLARTWWEYSQIDKAETELNQALKRESLDSETQSKMQTLLAKVYLAQGRAAEATEQLELALKTAPTTEKGEAQTLLGMIQREARVEKFLNNPRKYPVDKTGHIDVPLKEEILQLAQEYEDFGVPGKSLALMERVNTVFPKQLEILKLLLKYQLLFTLTAEAEETCAQLNVLAPQEHGLLEAAKKIEALKLVPRF</sequence>
<dbReference type="Proteomes" id="UP000320421">
    <property type="component" value="Chromosome"/>
</dbReference>
<feature type="transmembrane region" description="Helical" evidence="9">
    <location>
        <begin position="383"/>
        <end position="404"/>
    </location>
</feature>
<keyword evidence="4" id="KW-0808">Transferase</keyword>
<evidence type="ECO:0000256" key="6">
    <source>
        <dbReference type="ARBA" id="ARBA00022989"/>
    </source>
</evidence>
<reference evidence="10 11" key="1">
    <citation type="submission" date="2019-02" db="EMBL/GenBank/DDBJ databases">
        <title>Deep-cultivation of Planctomycetes and their phenomic and genomic characterization uncovers novel biology.</title>
        <authorList>
            <person name="Wiegand S."/>
            <person name="Jogler M."/>
            <person name="Boedeker C."/>
            <person name="Pinto D."/>
            <person name="Vollmers J."/>
            <person name="Rivas-Marin E."/>
            <person name="Kohn T."/>
            <person name="Peeters S.H."/>
            <person name="Heuer A."/>
            <person name="Rast P."/>
            <person name="Oberbeckmann S."/>
            <person name="Bunk B."/>
            <person name="Jeske O."/>
            <person name="Meyerdierks A."/>
            <person name="Storesund J.E."/>
            <person name="Kallscheuer N."/>
            <person name="Luecker S."/>
            <person name="Lage O.M."/>
            <person name="Pohl T."/>
            <person name="Merkel B.J."/>
            <person name="Hornburger P."/>
            <person name="Mueller R.-W."/>
            <person name="Bruemmer F."/>
            <person name="Labrenz M."/>
            <person name="Spormann A.M."/>
            <person name="Op den Camp H."/>
            <person name="Overmann J."/>
            <person name="Amann R."/>
            <person name="Jetten M.S.M."/>
            <person name="Mascher T."/>
            <person name="Medema M.H."/>
            <person name="Devos D.P."/>
            <person name="Kaster A.-K."/>
            <person name="Ovreas L."/>
            <person name="Rohde M."/>
            <person name="Galperin M.Y."/>
            <person name="Jogler C."/>
        </authorList>
    </citation>
    <scope>NUCLEOTIDE SEQUENCE [LARGE SCALE GENOMIC DNA]</scope>
    <source>
        <strain evidence="10 11">HG66A1</strain>
    </source>
</reference>
<evidence type="ECO:0000256" key="9">
    <source>
        <dbReference type="SAM" id="Phobius"/>
    </source>
</evidence>
<protein>
    <submittedName>
        <fullName evidence="10">Tetratricopeptide repeat protein</fullName>
    </submittedName>
</protein>
<name>A0A517PH52_9PLAN</name>
<feature type="repeat" description="TPR" evidence="8">
    <location>
        <begin position="701"/>
        <end position="734"/>
    </location>
</feature>
<dbReference type="OrthoDB" id="218526at2"/>
<organism evidence="10 11">
    <name type="scientific">Gimesia chilikensis</name>
    <dbReference type="NCBI Taxonomy" id="2605989"/>
    <lineage>
        <taxon>Bacteria</taxon>
        <taxon>Pseudomonadati</taxon>
        <taxon>Planctomycetota</taxon>
        <taxon>Planctomycetia</taxon>
        <taxon>Planctomycetales</taxon>
        <taxon>Planctomycetaceae</taxon>
        <taxon>Gimesia</taxon>
    </lineage>
</organism>
<dbReference type="GO" id="GO:0009103">
    <property type="term" value="P:lipopolysaccharide biosynthetic process"/>
    <property type="evidence" value="ECO:0007669"/>
    <property type="project" value="UniProtKB-ARBA"/>
</dbReference>
<evidence type="ECO:0000256" key="8">
    <source>
        <dbReference type="PROSITE-ProRule" id="PRU00339"/>
    </source>
</evidence>
<accession>A0A517PH52</accession>
<keyword evidence="2" id="KW-1003">Cell membrane</keyword>
<evidence type="ECO:0000256" key="3">
    <source>
        <dbReference type="ARBA" id="ARBA00022676"/>
    </source>
</evidence>
<keyword evidence="7 9" id="KW-0472">Membrane</keyword>
<feature type="transmembrane region" description="Helical" evidence="9">
    <location>
        <begin position="352"/>
        <end position="371"/>
    </location>
</feature>
<keyword evidence="3" id="KW-0328">Glycosyltransferase</keyword>
<feature type="transmembrane region" description="Helical" evidence="9">
    <location>
        <begin position="180"/>
        <end position="208"/>
    </location>
</feature>
<feature type="transmembrane region" description="Helical" evidence="9">
    <location>
        <begin position="303"/>
        <end position="321"/>
    </location>
</feature>
<feature type="transmembrane region" description="Helical" evidence="9">
    <location>
        <begin position="327"/>
        <end position="345"/>
    </location>
</feature>
<keyword evidence="11" id="KW-1185">Reference proteome</keyword>
<dbReference type="InterPro" id="IPR011990">
    <property type="entry name" value="TPR-like_helical_dom_sf"/>
</dbReference>
<feature type="transmembrane region" description="Helical" evidence="9">
    <location>
        <begin position="129"/>
        <end position="147"/>
    </location>
</feature>
<evidence type="ECO:0000313" key="10">
    <source>
        <dbReference type="EMBL" id="QDT18696.1"/>
    </source>
</evidence>